<accession>A0A1C3EU63</accession>
<feature type="compositionally biased region" description="Polar residues" evidence="2">
    <location>
        <begin position="56"/>
        <end position="67"/>
    </location>
</feature>
<feature type="compositionally biased region" description="Gly residues" evidence="2">
    <location>
        <begin position="80"/>
        <end position="104"/>
    </location>
</feature>
<evidence type="ECO:0000313" key="5">
    <source>
        <dbReference type="Proteomes" id="UP000094828"/>
    </source>
</evidence>
<evidence type="ECO:0000256" key="1">
    <source>
        <dbReference type="SAM" id="Coils"/>
    </source>
</evidence>
<evidence type="ECO:0000256" key="3">
    <source>
        <dbReference type="SAM" id="SignalP"/>
    </source>
</evidence>
<organism evidence="4 5">
    <name type="scientific">Planctopirus hydrillae</name>
    <dbReference type="NCBI Taxonomy" id="1841610"/>
    <lineage>
        <taxon>Bacteria</taxon>
        <taxon>Pseudomonadati</taxon>
        <taxon>Planctomycetota</taxon>
        <taxon>Planctomycetia</taxon>
        <taxon>Planctomycetales</taxon>
        <taxon>Planctomycetaceae</taxon>
        <taxon>Planctopirus</taxon>
    </lineage>
</organism>
<feature type="coiled-coil region" evidence="1">
    <location>
        <begin position="421"/>
        <end position="455"/>
    </location>
</feature>
<gene>
    <name evidence="4" type="ORF">A6X21_15580</name>
</gene>
<feature type="chain" id="PRO_5008673426" description="Secreted protein" evidence="3">
    <location>
        <begin position="28"/>
        <end position="468"/>
    </location>
</feature>
<keyword evidence="1" id="KW-0175">Coiled coil</keyword>
<feature type="compositionally biased region" description="Low complexity" evidence="2">
    <location>
        <begin position="45"/>
        <end position="54"/>
    </location>
</feature>
<reference evidence="4 5" key="1">
    <citation type="submission" date="2016-05" db="EMBL/GenBank/DDBJ databases">
        <title>Genomic and physiological characterization of Planctopirus sp. isolated from fresh water lake.</title>
        <authorList>
            <person name="Subhash Y."/>
            <person name="Ramana C."/>
        </authorList>
    </citation>
    <scope>NUCLEOTIDE SEQUENCE [LARGE SCALE GENOMIC DNA]</scope>
    <source>
        <strain evidence="4 5">JC280</strain>
    </source>
</reference>
<sequence length="468" mass="48945">MQTPRWSRIVAALILTVLASHSVNVIADETKTPQEQAPSPRLKKSAPQPAKPKAGQSVTGGFSSGNVSAFGTASASGGAFASGGANGSGSTSGSGGSSGTGNNSGSGAPSSGQGSGTSSSQGFTQSSSSGSVTLEISDGTSGPKNSTSEKKYTTRTGEPVAKQPANGEIRSGHVTVQSGKVTLKKSDSDDATSSETQTYTIVAEPAGDETTGVVVSVAEDGQGSFKVTTTKDGNILILKPSTEVPVEGQRTGMRIAGPVFVMSTSQHLPENMTINYTKTGKDEGKIKVTRGESTWDVSESEVSTLPPEVQAQVRTLFGRLSGPHAMPLPPMPSMGFMPVPQVQLNEASQEARQQAEKAMDDARRQYEQAVREQREKMERILKEQMQRSGQPNMAPAAPGVPGVPLMQTAPLARIERFAPPKNESNADIQAIKAQQESLRKEVEALRLSIEALVKASQPQPPKTEAENK</sequence>
<feature type="compositionally biased region" description="Polar residues" evidence="2">
    <location>
        <begin position="132"/>
        <end position="146"/>
    </location>
</feature>
<dbReference type="RefSeq" id="WP_068845299.1">
    <property type="nucleotide sequence ID" value="NZ_LYDR01000004.1"/>
</dbReference>
<feature type="region of interest" description="Disordered" evidence="2">
    <location>
        <begin position="30"/>
        <end position="199"/>
    </location>
</feature>
<dbReference type="Proteomes" id="UP000094828">
    <property type="component" value="Unassembled WGS sequence"/>
</dbReference>
<keyword evidence="3" id="KW-0732">Signal</keyword>
<evidence type="ECO:0000313" key="4">
    <source>
        <dbReference type="EMBL" id="ODA36759.1"/>
    </source>
</evidence>
<dbReference type="EMBL" id="LYDR01000004">
    <property type="protein sequence ID" value="ODA36759.1"/>
    <property type="molecule type" value="Genomic_DNA"/>
</dbReference>
<feature type="compositionally biased region" description="Low complexity" evidence="2">
    <location>
        <begin position="105"/>
        <end position="131"/>
    </location>
</feature>
<keyword evidence="5" id="KW-1185">Reference proteome</keyword>
<evidence type="ECO:0008006" key="6">
    <source>
        <dbReference type="Google" id="ProtNLM"/>
    </source>
</evidence>
<evidence type="ECO:0000256" key="2">
    <source>
        <dbReference type="SAM" id="MobiDB-lite"/>
    </source>
</evidence>
<feature type="compositionally biased region" description="Low complexity" evidence="2">
    <location>
        <begin position="68"/>
        <end position="79"/>
    </location>
</feature>
<feature type="region of interest" description="Disordered" evidence="2">
    <location>
        <begin position="385"/>
        <end position="404"/>
    </location>
</feature>
<dbReference type="OrthoDB" id="210184at2"/>
<comment type="caution">
    <text evidence="4">The sequence shown here is derived from an EMBL/GenBank/DDBJ whole genome shotgun (WGS) entry which is preliminary data.</text>
</comment>
<proteinExistence type="predicted"/>
<dbReference type="AlphaFoldDB" id="A0A1C3EU63"/>
<protein>
    <recommendedName>
        <fullName evidence="6">Secreted protein</fullName>
    </recommendedName>
</protein>
<feature type="compositionally biased region" description="Low complexity" evidence="2">
    <location>
        <begin position="394"/>
        <end position="404"/>
    </location>
</feature>
<feature type="signal peptide" evidence="3">
    <location>
        <begin position="1"/>
        <end position="27"/>
    </location>
</feature>
<dbReference type="STRING" id="1841610.A6X21_15580"/>
<name>A0A1C3EU63_9PLAN</name>